<organism evidence="1 2">
    <name type="scientific">Alkalicoccobacillus murimartini</name>
    <dbReference type="NCBI Taxonomy" id="171685"/>
    <lineage>
        <taxon>Bacteria</taxon>
        <taxon>Bacillati</taxon>
        <taxon>Bacillota</taxon>
        <taxon>Bacilli</taxon>
        <taxon>Bacillales</taxon>
        <taxon>Bacillaceae</taxon>
        <taxon>Alkalicoccobacillus</taxon>
    </lineage>
</organism>
<dbReference type="EMBL" id="JAUSUA010000007">
    <property type="protein sequence ID" value="MDQ0208885.1"/>
    <property type="molecule type" value="Genomic_DNA"/>
</dbReference>
<gene>
    <name evidence="1" type="ORF">J2S05_003709</name>
</gene>
<dbReference type="RefSeq" id="WP_306985302.1">
    <property type="nucleotide sequence ID" value="NZ_JAUSUA010000007.1"/>
</dbReference>
<dbReference type="Proteomes" id="UP001225034">
    <property type="component" value="Unassembled WGS sequence"/>
</dbReference>
<sequence length="64" mass="7314">MTEEMAKEILEQLKNGDISEYRVEKADFLAFQPALFNIKEFKNFRGAAKHGGAIVYTYEPGWTA</sequence>
<name>A0ABT9YLX2_9BACI</name>
<evidence type="ECO:0008006" key="3">
    <source>
        <dbReference type="Google" id="ProtNLM"/>
    </source>
</evidence>
<evidence type="ECO:0000313" key="1">
    <source>
        <dbReference type="EMBL" id="MDQ0208885.1"/>
    </source>
</evidence>
<reference evidence="1 2" key="1">
    <citation type="submission" date="2023-07" db="EMBL/GenBank/DDBJ databases">
        <title>Genomic Encyclopedia of Type Strains, Phase IV (KMG-IV): sequencing the most valuable type-strain genomes for metagenomic binning, comparative biology and taxonomic classification.</title>
        <authorList>
            <person name="Goeker M."/>
        </authorList>
    </citation>
    <scope>NUCLEOTIDE SEQUENCE [LARGE SCALE GENOMIC DNA]</scope>
    <source>
        <strain evidence="1 2">DSM 19154</strain>
    </source>
</reference>
<proteinExistence type="predicted"/>
<evidence type="ECO:0000313" key="2">
    <source>
        <dbReference type="Proteomes" id="UP001225034"/>
    </source>
</evidence>
<accession>A0ABT9YLX2</accession>
<comment type="caution">
    <text evidence="1">The sequence shown here is derived from an EMBL/GenBank/DDBJ whole genome shotgun (WGS) entry which is preliminary data.</text>
</comment>
<protein>
    <recommendedName>
        <fullName evidence="3">Abortive phage infection protein</fullName>
    </recommendedName>
</protein>
<keyword evidence="2" id="KW-1185">Reference proteome</keyword>